<evidence type="ECO:0000259" key="1">
    <source>
        <dbReference type="Pfam" id="PF17803"/>
    </source>
</evidence>
<keyword evidence="3" id="KW-1185">Reference proteome</keyword>
<feature type="domain" description="RapA2 cadherin-like" evidence="1">
    <location>
        <begin position="1795"/>
        <end position="1879"/>
    </location>
</feature>
<evidence type="ECO:0000313" key="2">
    <source>
        <dbReference type="EMBL" id="QDT53040.1"/>
    </source>
</evidence>
<proteinExistence type="predicted"/>
<dbReference type="EMBL" id="CP036271">
    <property type="protein sequence ID" value="QDT53040.1"/>
    <property type="molecule type" value="Genomic_DNA"/>
</dbReference>
<dbReference type="FunCoup" id="A0A517SA85">
    <property type="interactions" value="104"/>
</dbReference>
<dbReference type="SUPFAM" id="SSF117074">
    <property type="entry name" value="Hypothetical protein PA1324"/>
    <property type="match status" value="1"/>
</dbReference>
<organism evidence="2 3">
    <name type="scientific">Caulifigura coniformis</name>
    <dbReference type="NCBI Taxonomy" id="2527983"/>
    <lineage>
        <taxon>Bacteria</taxon>
        <taxon>Pseudomonadati</taxon>
        <taxon>Planctomycetota</taxon>
        <taxon>Planctomycetia</taxon>
        <taxon>Planctomycetales</taxon>
        <taxon>Planctomycetaceae</taxon>
        <taxon>Caulifigura</taxon>
    </lineage>
</organism>
<dbReference type="Gene3D" id="2.60.40.3440">
    <property type="match status" value="1"/>
</dbReference>
<dbReference type="InterPro" id="IPR006626">
    <property type="entry name" value="PbH1"/>
</dbReference>
<dbReference type="Pfam" id="PF17803">
    <property type="entry name" value="Cadherin_4"/>
    <property type="match status" value="1"/>
</dbReference>
<dbReference type="InterPro" id="IPR013783">
    <property type="entry name" value="Ig-like_fold"/>
</dbReference>
<dbReference type="RefSeq" id="WP_145027912.1">
    <property type="nucleotide sequence ID" value="NZ_CP036271.1"/>
</dbReference>
<dbReference type="KEGG" id="ccos:Pan44_10550"/>
<name>A0A517SA85_9PLAN</name>
<accession>A0A517SA85</accession>
<dbReference type="InParanoid" id="A0A517SA85"/>
<sequence>MASRIGGRDRRGPEVLESRLLLAAVTATLTDSLPVGGDTDADGVVDPGETITYTATITETSGSAATNVSFSVDLDPNTTLVANSVRITPIALDDAYSLVGNTPLTVNVAAGLLANDIDIDSTTPFSNVGLSAVAASVTDIGGTAGVSGSLVVNANGSFTYTPGTGATGTDIFSYRIVDPHNLQNVTVGVVTFTITDPVWYVDSAYGGANGASDGSFLKPFTSLAPLNDTSLPLDGDADAPGSTIFVYESGANYTTGIQLENNQKLIGESTGLTVNGMSLGGSGANPVIVNTAGNDVTLASGNTLRGINIGTASDAVGSGLAGFNIGTLSVSNVSIVTAGEDAIGIGNGTFAAGSAFTSVSASGLGGISLNSMHGGVDLGTGTLSGSGIVFNVNGGTLSATYSGNITHTTINATVSIINHSSGTITFQSGSINITGGAGLQFANADGSYDFNGTNTLNGGDAGIDILNGSAGSFTFSANTAITNPSGVGFNMLNSNGSVSYAGAIAKNSAGRAVSIDNHDGANNVTFSGNISSTGTSGGILVQNNAAGTVTFSGASKTLNTGANAAVSLLNNTGSTINFTGGGLDIDTTSGAGFAATGGGTVTVQGTGNSITSTSATALNVDNTTIGAGGLVFHAISAGNASAAADPASGIILNTTGATAGLTVTGDGNTSVGGNNSGGTIQNTTSHGISLTNTRSPSFTNVNIQGTLGHGVNGTGVTNFTFANSKVNNAGDASGENSINFDPDSGTANVTFLSNVSGVVSITNNQITNTEADGVRIVNGFGTISNLVITGNQLGDTGDVATPGSAILVQAKAVAVGNAASITRADLNNNTITDFRAGAGFVIQAVSTDATNSALVSLGTPGSATNVINVTGNLMNGGNGGIGNQPDRFITAGISGTAAANFNVSNNGTLANPIRNIDGVVIELQVDGHSTYTATVNNNVIAANNAVGSAGIAIGADADGFAGTTDDAFMIVTVSNNNISQTDGPGIFALARGESTARLDVHILNNTVAAPTATSSARAGIRVDSGSAMSIDTTVNLEISGNTTGGSTNTATSTTSPGINLRKQGTSVTINEFNIKGMPDPAPLGEASPAIENYVNSQNTSTSGTFGVGGTALLSATSGFTNNTPAGFLMFAYALEEAPPQPNVEEPTSSPIDDPINVEPVVIVEEHGPSPTAVNVPEQAVPPVITFDDGVLSQIELDALVDAAIERWIAAGLTDEQRDYLESVTVTVASMPGWYLGSASPGVVTIDSDAAGNGWFIDQTPLDDSEFSSNGSATRLAATAGSDAADDVDLLTTLMHEFGHQLGLPDYYSADQRNNLMFDYLTVGERRLPTAAQADGYVTGSVAHEAFMFGPLNLGTLPANKAVQVIFQATVNTPLPAGLAPTISAQGTVSGTNFTTVNTDDPDIAGPANPTTTTLDSLTIGSQVWIETGGNSTFDVTDTKPNGVTVKLYVDDGDGVLDAGDGAAIATTTTANIGGTDGRYQFTGLLPGNYIIEVASGGPLAGLASLAGAPDPDNNVDNDDNGAPVAGFGFASAPITLAYNTEPTTDGDADADTNLTVDFGFIANQNPVATDDNFTAAEDGPTVTGNLITGNNGNGVDSDADVGNVLSIASIDIPGVGTGLAVGVEHEFASGATILVNADGSFTFNPANAYQGLDDTETTPETFTYTLSDGVGGTDTATVTVTVSGDDDDPVATDNDVTTNEDTSLTGNVITDNNGHGVDSDADIETLTVTSITVDGDVLAVGVLHTLDSGATLIVNSDGSYTYNPNGAFDGLDVGESDTEVFTYNLSDGDGAADTATVTITITGLNDAPVASDDDISVAEFSTVSGNLITGINGNGPDTDPDVETLTITEVNGLAASVGTQITLASGALLTVNANGTFTYDPNGAFDPPPGGSETDSFTYTLSDGTVVDQANVEITITGIGPRGNIVATFRRDKATLSNTDNLPLDVDIVFLAGAVRFVGRNGTTINGVSVLEIPGIDSIGGRLGSSEDTVNVTGDADLFSLDLRAGDNAIKFEDFSSRRTVTATGRLGGLDFDAIDSQFYRLAVNTGNFADSVSLQNIDVTSTTSIRLYAGLHDVTIDDSTFGNTFTLSSTGPNTTLDIEAGAPNLAGTSFLGNFTVTTGSSAVINISPLLTSDQTTFSKLFTITAKTPNAQLIDANAIYSKPKKLKNVTDL</sequence>
<gene>
    <name evidence="2" type="ORF">Pan44_10550</name>
</gene>
<dbReference type="Pfam" id="PF17963">
    <property type="entry name" value="Big_9"/>
    <property type="match status" value="2"/>
</dbReference>
<dbReference type="SUPFAM" id="SSF55486">
    <property type="entry name" value="Metalloproteases ('zincins'), catalytic domain"/>
    <property type="match status" value="1"/>
</dbReference>
<protein>
    <recommendedName>
        <fullName evidence="1">RapA2 cadherin-like domain-containing protein</fullName>
    </recommendedName>
</protein>
<reference evidence="2 3" key="1">
    <citation type="submission" date="2019-02" db="EMBL/GenBank/DDBJ databases">
        <title>Deep-cultivation of Planctomycetes and their phenomic and genomic characterization uncovers novel biology.</title>
        <authorList>
            <person name="Wiegand S."/>
            <person name="Jogler M."/>
            <person name="Boedeker C."/>
            <person name="Pinto D."/>
            <person name="Vollmers J."/>
            <person name="Rivas-Marin E."/>
            <person name="Kohn T."/>
            <person name="Peeters S.H."/>
            <person name="Heuer A."/>
            <person name="Rast P."/>
            <person name="Oberbeckmann S."/>
            <person name="Bunk B."/>
            <person name="Jeske O."/>
            <person name="Meyerdierks A."/>
            <person name="Storesund J.E."/>
            <person name="Kallscheuer N."/>
            <person name="Luecker S."/>
            <person name="Lage O.M."/>
            <person name="Pohl T."/>
            <person name="Merkel B.J."/>
            <person name="Hornburger P."/>
            <person name="Mueller R.-W."/>
            <person name="Bruemmer F."/>
            <person name="Labrenz M."/>
            <person name="Spormann A.M."/>
            <person name="Op den Camp H."/>
            <person name="Overmann J."/>
            <person name="Amann R."/>
            <person name="Jetten M.S.M."/>
            <person name="Mascher T."/>
            <person name="Medema M.H."/>
            <person name="Devos D.P."/>
            <person name="Kaster A.-K."/>
            <person name="Ovreas L."/>
            <person name="Rohde M."/>
            <person name="Galperin M.Y."/>
            <person name="Jogler C."/>
        </authorList>
    </citation>
    <scope>NUCLEOTIDE SEQUENCE [LARGE SCALE GENOMIC DNA]</scope>
    <source>
        <strain evidence="2 3">Pan44</strain>
    </source>
</reference>
<evidence type="ECO:0000313" key="3">
    <source>
        <dbReference type="Proteomes" id="UP000315700"/>
    </source>
</evidence>
<dbReference type="SMART" id="SM00710">
    <property type="entry name" value="PbH1"/>
    <property type="match status" value="12"/>
</dbReference>
<dbReference type="OrthoDB" id="222930at2"/>
<dbReference type="Gene3D" id="2.60.40.10">
    <property type="entry name" value="Immunoglobulins"/>
    <property type="match status" value="1"/>
</dbReference>
<dbReference type="InterPro" id="IPR040853">
    <property type="entry name" value="RapA2_cadherin-like"/>
</dbReference>
<dbReference type="Proteomes" id="UP000315700">
    <property type="component" value="Chromosome"/>
</dbReference>